<feature type="compositionally biased region" description="Gly residues" evidence="1">
    <location>
        <begin position="266"/>
        <end position="275"/>
    </location>
</feature>
<organism evidence="2 3">
    <name type="scientific">Raphidocelis subcapitata</name>
    <dbReference type="NCBI Taxonomy" id="307507"/>
    <lineage>
        <taxon>Eukaryota</taxon>
        <taxon>Viridiplantae</taxon>
        <taxon>Chlorophyta</taxon>
        <taxon>core chlorophytes</taxon>
        <taxon>Chlorophyceae</taxon>
        <taxon>CS clade</taxon>
        <taxon>Sphaeropleales</taxon>
        <taxon>Selenastraceae</taxon>
        <taxon>Raphidocelis</taxon>
    </lineage>
</organism>
<dbReference type="PANTHER" id="PTHR40375:SF2">
    <property type="entry name" value="SPORULATION-SPECIFIC PROTEIN 22"/>
    <property type="match status" value="1"/>
</dbReference>
<comment type="caution">
    <text evidence="2">The sequence shown here is derived from an EMBL/GenBank/DDBJ whole genome shotgun (WGS) entry which is preliminary data.</text>
</comment>
<proteinExistence type="predicted"/>
<evidence type="ECO:0000256" key="1">
    <source>
        <dbReference type="SAM" id="MobiDB-lite"/>
    </source>
</evidence>
<gene>
    <name evidence="2" type="ORF">Rsub_00581</name>
</gene>
<dbReference type="FunCoup" id="A0A2V0NLB6">
    <property type="interactions" value="2"/>
</dbReference>
<evidence type="ECO:0000313" key="3">
    <source>
        <dbReference type="Proteomes" id="UP000247498"/>
    </source>
</evidence>
<dbReference type="OrthoDB" id="65716at2759"/>
<dbReference type="InParanoid" id="A0A2V0NLB6"/>
<dbReference type="Proteomes" id="UP000247498">
    <property type="component" value="Unassembled WGS sequence"/>
</dbReference>
<dbReference type="InterPro" id="IPR039057">
    <property type="entry name" value="Spo22/ZIP4"/>
</dbReference>
<keyword evidence="3" id="KW-1185">Reference proteome</keyword>
<dbReference type="STRING" id="307507.A0A2V0NLB6"/>
<feature type="compositionally biased region" description="Low complexity" evidence="1">
    <location>
        <begin position="680"/>
        <end position="691"/>
    </location>
</feature>
<protein>
    <recommendedName>
        <fullName evidence="4">Protein ZIP4 homolog</fullName>
    </recommendedName>
</protein>
<reference evidence="2 3" key="1">
    <citation type="journal article" date="2018" name="Sci. Rep.">
        <title>Raphidocelis subcapitata (=Pseudokirchneriella subcapitata) provides an insight into genome evolution and environmental adaptations in the Sphaeropleales.</title>
        <authorList>
            <person name="Suzuki S."/>
            <person name="Yamaguchi H."/>
            <person name="Nakajima N."/>
            <person name="Kawachi M."/>
        </authorList>
    </citation>
    <scope>NUCLEOTIDE SEQUENCE [LARGE SCALE GENOMIC DNA]</scope>
    <source>
        <strain evidence="2 3">NIES-35</strain>
    </source>
</reference>
<accession>A0A2V0NLB6</accession>
<feature type="region of interest" description="Disordered" evidence="1">
    <location>
        <begin position="662"/>
        <end position="699"/>
    </location>
</feature>
<name>A0A2V0NLB6_9CHLO</name>
<dbReference type="EMBL" id="BDRX01000002">
    <property type="protein sequence ID" value="GBF87869.1"/>
    <property type="molecule type" value="Genomic_DNA"/>
</dbReference>
<evidence type="ECO:0000313" key="2">
    <source>
        <dbReference type="EMBL" id="GBF87869.1"/>
    </source>
</evidence>
<feature type="region of interest" description="Disordered" evidence="1">
    <location>
        <begin position="254"/>
        <end position="286"/>
    </location>
</feature>
<sequence length="1102" mass="110955">MAAEGASGIIGPLQEAVAALRGPGADNGGAPAEPPLLPPAPAVNALRAAVAAFCGAAPRLTSHEAQTVWCTCCELWNLCVEIANAPRTDDCSPEGTAAVPAHAAAACPRARVALLRQSVCEVLAHLEDGHLAEEEHVTRLGFALKAAQEWAALGRHEPAELVLALATPWAGVFEEVAAEADAPPNKRDNYCALAFDTHAARLAAAWAAGQAPLAGACLDRCRAVVDGPAGVGLGRALRLRLAAELQRHAAELVLPRPTGVDSSNGSEGGGSGAKEGGGEEPAAPSPEALRAATGELTAAYELLQRAAGEGDAGAAGGTKAGGPSAREIQRLEAQTLLSLALCHQQLGDAPASLACVRALRRIDPPSGAPDHPAAALLAFSAHLAAGDEAEAVAEALAIVASEGADREACLGVALELLESCRGADADALRPVLDLLLGRFPGDCGLLAQMAAATLESADGAGGGVSDGTEPGALAGREAMVLGLLEQHQGFAEAAKGGSDDSGGIGGCSAAGVHGVLCGHAGRLFQARRYAAATRFYTAALDFADDAAKAPLCRCLALCHMGLQAPARALELVELSERYSPRQVSTAFMRFKLSLDGGDAATAAAEVARMAGCEGFEPAMLQMACQEALTAGKAPVAREALQQLHALLMRRADERAAAAKAGAEANDAMGRGHECAGGADGAPQAQQGSASEVGGGGGEPDLPEGTVLRCLVRLGLDDLAAAAGAAAQPRQQSAMEEGGAAAAAAAGGEPSAAAAALHAALTRLGQWLHLASQRIAALGLEAFAGPGESHVGEHVSWLANAAWNAGLDAAEARQFQSATVLLNTCAELLALLPAPSPRHLRQQRMAYLVAGSAALEVLKQGGGRGRKSSLALAERMVAASRRAAARLAEAEGAGGGGEAGGGGGASLADVFTALQEFGIAARRGDGAALRAALDAAAALPAASAEHLLKMAALAGDPEFSHPEVLMAALRAALQRLMAAAAPDCARVALVVRQMVGAAAGDEQLLEVYSEASQILGTLPPRDGGGGGGGGGGYPDREARWLTATCWNAGLARLRRGDAARAAPLLRCGLDMLRHCGQRWGGADSDAMARVLREAEAEAGVVAA</sequence>
<dbReference type="PANTHER" id="PTHR40375">
    <property type="entry name" value="SPORULATION-SPECIFIC PROTEIN 22"/>
    <property type="match status" value="1"/>
</dbReference>
<dbReference type="GO" id="GO:0090173">
    <property type="term" value="P:regulation of synaptonemal complex assembly"/>
    <property type="evidence" value="ECO:0007669"/>
    <property type="project" value="InterPro"/>
</dbReference>
<evidence type="ECO:0008006" key="4">
    <source>
        <dbReference type="Google" id="ProtNLM"/>
    </source>
</evidence>
<dbReference type="AlphaFoldDB" id="A0A2V0NLB6"/>